<dbReference type="SUPFAM" id="SSF48452">
    <property type="entry name" value="TPR-like"/>
    <property type="match status" value="1"/>
</dbReference>
<dbReference type="KEGG" id="aare:D3093_32290"/>
<gene>
    <name evidence="2" type="ORF">D3093_32290</name>
</gene>
<dbReference type="InterPro" id="IPR011990">
    <property type="entry name" value="TPR-like_helical_dom_sf"/>
</dbReference>
<feature type="repeat" description="TPR" evidence="1">
    <location>
        <begin position="86"/>
        <end position="119"/>
    </location>
</feature>
<sequence length="217" mass="23437">MGAGMNTRRAFAVLGAAVLALALAAWRVGWTGLWASADQHGRALFERGRYQDAAAAFADPMWRGVAQTRAGDFKAAEATFAAIDTAEGAYDQANALVMLGKYEDAVARYDHALALRPGWPSAEANRAIARLRAERLNAPGADAGDQREGADRIVYDKDARNPEGQETQVTGAPMNDEAVRALWLKRVQTKPADFLRARFAYQLQTQPPASGRPEGPP</sequence>
<dbReference type="Proteomes" id="UP000298595">
    <property type="component" value="Plasmid p4"/>
</dbReference>
<keyword evidence="2" id="KW-0614">Plasmid</keyword>
<accession>A0A4D8PSX8</accession>
<organism evidence="2 3">
    <name type="scientific">Azospirillum argentinense</name>
    <dbReference type="NCBI Taxonomy" id="2970906"/>
    <lineage>
        <taxon>Bacteria</taxon>
        <taxon>Pseudomonadati</taxon>
        <taxon>Pseudomonadota</taxon>
        <taxon>Alphaproteobacteria</taxon>
        <taxon>Rhodospirillales</taxon>
        <taxon>Azospirillaceae</taxon>
        <taxon>Azospirillum</taxon>
    </lineage>
</organism>
<reference evidence="2 3" key="1">
    <citation type="submission" date="2018-09" db="EMBL/GenBank/DDBJ databases">
        <title>Whole genome based analysis of evolution and adaptive divergence in Indian and Brazilian strains of Azospirillum brasilense.</title>
        <authorList>
            <person name="Singh C."/>
            <person name="Tripathi A.K."/>
        </authorList>
    </citation>
    <scope>NUCLEOTIDE SEQUENCE [LARGE SCALE GENOMIC DNA]</scope>
    <source>
        <strain evidence="2 3">MTCC4035</strain>
        <plasmid evidence="2 3">p4</plasmid>
    </source>
</reference>
<keyword evidence="1" id="KW-0802">TPR repeat</keyword>
<dbReference type="AlphaFoldDB" id="A0A4D8PSX8"/>
<proteinExistence type="predicted"/>
<dbReference type="InterPro" id="IPR019734">
    <property type="entry name" value="TPR_rpt"/>
</dbReference>
<geneLocation type="plasmid" evidence="2 3">
    <name>p4</name>
</geneLocation>
<evidence type="ECO:0000256" key="1">
    <source>
        <dbReference type="PROSITE-ProRule" id="PRU00339"/>
    </source>
</evidence>
<dbReference type="PROSITE" id="PS50005">
    <property type="entry name" value="TPR"/>
    <property type="match status" value="1"/>
</dbReference>
<protein>
    <submittedName>
        <fullName evidence="2">Uncharacterized protein</fullName>
    </submittedName>
</protein>
<name>A0A4D8PSX8_9PROT</name>
<dbReference type="Gene3D" id="1.25.40.10">
    <property type="entry name" value="Tetratricopeptide repeat domain"/>
    <property type="match status" value="1"/>
</dbReference>
<evidence type="ECO:0000313" key="2">
    <source>
        <dbReference type="EMBL" id="QCN99917.1"/>
    </source>
</evidence>
<dbReference type="EMBL" id="CP032325">
    <property type="protein sequence ID" value="QCN99917.1"/>
    <property type="molecule type" value="Genomic_DNA"/>
</dbReference>
<evidence type="ECO:0000313" key="3">
    <source>
        <dbReference type="Proteomes" id="UP000298595"/>
    </source>
</evidence>